<keyword evidence="7" id="KW-0723">Serine/threonine-protein kinase</keyword>
<evidence type="ECO:0000313" key="8">
    <source>
        <dbReference type="Proteomes" id="UP001470230"/>
    </source>
</evidence>
<evidence type="ECO:0000259" key="6">
    <source>
        <dbReference type="PROSITE" id="PS50011"/>
    </source>
</evidence>
<dbReference type="Gene3D" id="1.10.510.10">
    <property type="entry name" value="Transferase(Phosphotransferase) domain 1"/>
    <property type="match status" value="1"/>
</dbReference>
<comment type="caution">
    <text evidence="7">The sequence shown here is derived from an EMBL/GenBank/DDBJ whole genome shotgun (WGS) entry which is preliminary data.</text>
</comment>
<protein>
    <recommendedName>
        <fullName evidence="1">non-specific serine/threonine protein kinase</fullName>
        <ecNumber evidence="1">2.7.11.1</ecNumber>
    </recommendedName>
</protein>
<dbReference type="InterPro" id="IPR000719">
    <property type="entry name" value="Prot_kinase_dom"/>
</dbReference>
<reference evidence="7 8" key="1">
    <citation type="submission" date="2024-04" db="EMBL/GenBank/DDBJ databases">
        <title>Tritrichomonas musculus Genome.</title>
        <authorList>
            <person name="Alves-Ferreira E."/>
            <person name="Grigg M."/>
            <person name="Lorenzi H."/>
            <person name="Galac M."/>
        </authorList>
    </citation>
    <scope>NUCLEOTIDE SEQUENCE [LARGE SCALE GENOMIC DNA]</scope>
    <source>
        <strain evidence="7 8">EAF2021</strain>
    </source>
</reference>
<proteinExistence type="predicted"/>
<dbReference type="InterPro" id="IPR008271">
    <property type="entry name" value="Ser/Thr_kinase_AS"/>
</dbReference>
<evidence type="ECO:0000313" key="7">
    <source>
        <dbReference type="EMBL" id="KAK8888530.1"/>
    </source>
</evidence>
<dbReference type="EMBL" id="JAPFFF010000006">
    <property type="protein sequence ID" value="KAK8888530.1"/>
    <property type="molecule type" value="Genomic_DNA"/>
</dbReference>
<dbReference type="InterPro" id="IPR050235">
    <property type="entry name" value="CK1_Ser-Thr_kinase"/>
</dbReference>
<dbReference type="PANTHER" id="PTHR11909">
    <property type="entry name" value="CASEIN KINASE-RELATED"/>
    <property type="match status" value="1"/>
</dbReference>
<feature type="region of interest" description="Disordered" evidence="5">
    <location>
        <begin position="729"/>
        <end position="748"/>
    </location>
</feature>
<dbReference type="PROSITE" id="PS00108">
    <property type="entry name" value="PROTEIN_KINASE_ST"/>
    <property type="match status" value="1"/>
</dbReference>
<gene>
    <name evidence="7" type="ORF">M9Y10_039610</name>
</gene>
<dbReference type="GO" id="GO:0004674">
    <property type="term" value="F:protein serine/threonine kinase activity"/>
    <property type="evidence" value="ECO:0007669"/>
    <property type="project" value="UniProtKB-KW"/>
</dbReference>
<name>A0ABR2KEV8_9EUKA</name>
<feature type="binding site" evidence="4">
    <location>
        <position position="42"/>
    </location>
    <ligand>
        <name>ATP</name>
        <dbReference type="ChEBI" id="CHEBI:30616"/>
    </ligand>
</feature>
<evidence type="ECO:0000256" key="2">
    <source>
        <dbReference type="ARBA" id="ARBA00022741"/>
    </source>
</evidence>
<dbReference type="SMART" id="SM00220">
    <property type="entry name" value="S_TKc"/>
    <property type="match status" value="1"/>
</dbReference>
<feature type="compositionally biased region" description="Basic residues" evidence="5">
    <location>
        <begin position="827"/>
        <end position="847"/>
    </location>
</feature>
<evidence type="ECO:0000256" key="4">
    <source>
        <dbReference type="PROSITE-ProRule" id="PRU10141"/>
    </source>
</evidence>
<organism evidence="7 8">
    <name type="scientific">Tritrichomonas musculus</name>
    <dbReference type="NCBI Taxonomy" id="1915356"/>
    <lineage>
        <taxon>Eukaryota</taxon>
        <taxon>Metamonada</taxon>
        <taxon>Parabasalia</taxon>
        <taxon>Tritrichomonadida</taxon>
        <taxon>Tritrichomonadidae</taxon>
        <taxon>Tritrichomonas</taxon>
    </lineage>
</organism>
<dbReference type="SUPFAM" id="SSF56112">
    <property type="entry name" value="Protein kinase-like (PK-like)"/>
    <property type="match status" value="1"/>
</dbReference>
<dbReference type="PROSITE" id="PS50011">
    <property type="entry name" value="PROTEIN_KINASE_DOM"/>
    <property type="match status" value="1"/>
</dbReference>
<accession>A0ABR2KEV8</accession>
<dbReference type="Pfam" id="PF00069">
    <property type="entry name" value="Pkinase"/>
    <property type="match status" value="1"/>
</dbReference>
<dbReference type="CDD" id="cd14016">
    <property type="entry name" value="STKc_CK1"/>
    <property type="match status" value="1"/>
</dbReference>
<evidence type="ECO:0000256" key="1">
    <source>
        <dbReference type="ARBA" id="ARBA00012513"/>
    </source>
</evidence>
<keyword evidence="7" id="KW-0418">Kinase</keyword>
<evidence type="ECO:0000256" key="5">
    <source>
        <dbReference type="SAM" id="MobiDB-lite"/>
    </source>
</evidence>
<keyword evidence="7" id="KW-0808">Transferase</keyword>
<feature type="region of interest" description="Disordered" evidence="5">
    <location>
        <begin position="815"/>
        <end position="851"/>
    </location>
</feature>
<evidence type="ECO:0000256" key="3">
    <source>
        <dbReference type="ARBA" id="ARBA00022840"/>
    </source>
</evidence>
<dbReference type="PROSITE" id="PS00107">
    <property type="entry name" value="PROTEIN_KINASE_ATP"/>
    <property type="match status" value="1"/>
</dbReference>
<dbReference type="Proteomes" id="UP001470230">
    <property type="component" value="Unassembled WGS sequence"/>
</dbReference>
<feature type="domain" description="Protein kinase" evidence="6">
    <location>
        <begin position="12"/>
        <end position="281"/>
    </location>
</feature>
<dbReference type="EC" id="2.7.11.1" evidence="1"/>
<sequence length="881" mass="100877">MKQKRRNSNLTFKMNNKIGAGCFGEVYAGECLQTGEKVAIKKEYIGIHSPQLLSEMKVIKTLNNPIGFPLFRGYWLDEGFHALAETLHGKNLSDIFHSCGHIFPIKTVYMLADQMISRLEFLHNKDIIHRDIKPENFLIGKGKKQNVIYLVDFGLSKFYRDPISHIHIPFREGKPLVGTARYVSLHVHEGIEPSRRDDLESLAYLLIYFAKGKLPWQRFIANDKAAKRRFIYEKKQSTPINILCEGLPQEFAIFLEYTRKLDFEEVPDYSYYKNMFRSALLRMGECYDYKFSWILPETDPIVESRVIKNTKTVIKKVTPNKCNQSQIQYPSHIHCLMVDNPHLVTHSLFPRSLDRVNFGHHLPTTTSKHNKTIFNKTSNPTPILSKANLSINKSNIKIISNSSNSNLSNNGSDALIRKSNSVFSNVNNTLNSIREPSNNYSNQITNTINSDHASNNDNSTVTTNINKLTNMNNIQKNTTINILSSSSNSNNDNKMVIRKSNSDFNNISSQITISDLPKFSATSGNLNFNHPNNFDSNLNADNKHCISNSKDGHNIISNNTNKATIRKSHSDFTSIANNFVIKQSSSGFDNDNPVLCSCCDSEISNDNHHFYQSNSNFSNDNDKISNIENDNTKNKISSSHSNINFYNINFNTTSNNIDPSPTTNKNTSDDHHHISLNESLFARYQTQCNPIVTHKGTPLLIKPAVSQNNINIDKYSSIENHSFGINNQQHHQDHLHSHQIQQDPNQPQTISTTHHLFLQLELQHNQSHHAIQLDHNQDHHVILPDQEHTQNDHEIQSEHQHAQNDHLPQIQIEQNQQNNHSQEQKPNKRSANIKHTQSHHTHRHHHHHEDDYVEQFEALHIKKATPSLWCQNIAFISKHLI</sequence>
<keyword evidence="3 4" id="KW-0067">ATP-binding</keyword>
<dbReference type="InterPro" id="IPR017441">
    <property type="entry name" value="Protein_kinase_ATP_BS"/>
</dbReference>
<keyword evidence="8" id="KW-1185">Reference proteome</keyword>
<keyword evidence="2 4" id="KW-0547">Nucleotide-binding</keyword>
<dbReference type="InterPro" id="IPR011009">
    <property type="entry name" value="Kinase-like_dom_sf"/>
</dbReference>